<dbReference type="EMBL" id="SNZR01000007">
    <property type="protein sequence ID" value="TDR95314.1"/>
    <property type="molecule type" value="Genomic_DNA"/>
</dbReference>
<keyword evidence="3" id="KW-1185">Reference proteome</keyword>
<dbReference type="Proteomes" id="UP000295122">
    <property type="component" value="Unassembled WGS sequence"/>
</dbReference>
<protein>
    <submittedName>
        <fullName evidence="2">Uncharacterized protein</fullName>
    </submittedName>
</protein>
<proteinExistence type="predicted"/>
<sequence length="43" mass="4469">MPRFLAAMALALVAALVFHPVLAQVAPAGPPPVVIHLRPETVS</sequence>
<reference evidence="2 3" key="1">
    <citation type="submission" date="2019-03" db="EMBL/GenBank/DDBJ databases">
        <title>Genomic Encyclopedia of Type Strains, Phase IV (KMG-IV): sequencing the most valuable type-strain genomes for metagenomic binning, comparative biology and taxonomic classification.</title>
        <authorList>
            <person name="Goeker M."/>
        </authorList>
    </citation>
    <scope>NUCLEOTIDE SEQUENCE [LARGE SCALE GENOMIC DNA]</scope>
    <source>
        <strain evidence="2 3">DSM 25903</strain>
    </source>
</reference>
<name>A0A4R7CAD9_9HYPH</name>
<dbReference type="RefSeq" id="WP_280960078.1">
    <property type="nucleotide sequence ID" value="NZ_SNZR01000007.1"/>
</dbReference>
<keyword evidence="1" id="KW-0732">Signal</keyword>
<feature type="signal peptide" evidence="1">
    <location>
        <begin position="1"/>
        <end position="23"/>
    </location>
</feature>
<gene>
    <name evidence="2" type="ORF">EV668_0104</name>
</gene>
<organism evidence="2 3">
    <name type="scientific">Enterovirga rhinocerotis</name>
    <dbReference type="NCBI Taxonomy" id="1339210"/>
    <lineage>
        <taxon>Bacteria</taxon>
        <taxon>Pseudomonadati</taxon>
        <taxon>Pseudomonadota</taxon>
        <taxon>Alphaproteobacteria</taxon>
        <taxon>Hyphomicrobiales</taxon>
        <taxon>Methylobacteriaceae</taxon>
        <taxon>Enterovirga</taxon>
    </lineage>
</organism>
<accession>A0A4R7CAD9</accession>
<evidence type="ECO:0000256" key="1">
    <source>
        <dbReference type="SAM" id="SignalP"/>
    </source>
</evidence>
<comment type="caution">
    <text evidence="2">The sequence shown here is derived from an EMBL/GenBank/DDBJ whole genome shotgun (WGS) entry which is preliminary data.</text>
</comment>
<evidence type="ECO:0000313" key="2">
    <source>
        <dbReference type="EMBL" id="TDR95314.1"/>
    </source>
</evidence>
<feature type="chain" id="PRO_5020861659" evidence="1">
    <location>
        <begin position="24"/>
        <end position="43"/>
    </location>
</feature>
<evidence type="ECO:0000313" key="3">
    <source>
        <dbReference type="Proteomes" id="UP000295122"/>
    </source>
</evidence>
<dbReference type="AlphaFoldDB" id="A0A4R7CAD9"/>